<feature type="transmembrane region" description="Helical" evidence="5">
    <location>
        <begin position="95"/>
        <end position="114"/>
    </location>
</feature>
<dbReference type="eggNOG" id="ENOG5032TP9">
    <property type="taxonomic scope" value="Bacteria"/>
</dbReference>
<dbReference type="RefSeq" id="WP_030360593.1">
    <property type="nucleotide sequence ID" value="NZ_CP021748.1"/>
</dbReference>
<evidence type="ECO:0000313" key="7">
    <source>
        <dbReference type="Proteomes" id="UP000195880"/>
    </source>
</evidence>
<dbReference type="Pfam" id="PF13564">
    <property type="entry name" value="DoxX_2"/>
    <property type="match status" value="1"/>
</dbReference>
<evidence type="ECO:0000256" key="5">
    <source>
        <dbReference type="SAM" id="Phobius"/>
    </source>
</evidence>
<protein>
    <submittedName>
        <fullName evidence="6">Membrane protein</fullName>
    </submittedName>
</protein>
<keyword evidence="7" id="KW-1185">Reference proteome</keyword>
<keyword evidence="4 5" id="KW-0472">Membrane</keyword>
<dbReference type="AlphaFoldDB" id="A0A1Z1WEU6"/>
<gene>
    <name evidence="6" type="ORF">SMD44_04415</name>
</gene>
<organism evidence="6 7">
    <name type="scientific">Streptomyces alboflavus</name>
    <dbReference type="NCBI Taxonomy" id="67267"/>
    <lineage>
        <taxon>Bacteria</taxon>
        <taxon>Bacillati</taxon>
        <taxon>Actinomycetota</taxon>
        <taxon>Actinomycetes</taxon>
        <taxon>Kitasatosporales</taxon>
        <taxon>Streptomycetaceae</taxon>
        <taxon>Streptomyces</taxon>
    </lineage>
</organism>
<feature type="transmembrane region" description="Helical" evidence="5">
    <location>
        <begin position="71"/>
        <end position="89"/>
    </location>
</feature>
<accession>A0A1Z1WEU6</accession>
<dbReference type="STRING" id="67267.GCA_000716675_04297"/>
<evidence type="ECO:0000313" key="6">
    <source>
        <dbReference type="EMBL" id="ARX84957.1"/>
    </source>
</evidence>
<evidence type="ECO:0000256" key="4">
    <source>
        <dbReference type="ARBA" id="ARBA00023136"/>
    </source>
</evidence>
<evidence type="ECO:0000256" key="1">
    <source>
        <dbReference type="ARBA" id="ARBA00004141"/>
    </source>
</evidence>
<proteinExistence type="predicted"/>
<comment type="subcellular location">
    <subcellularLocation>
        <location evidence="1">Membrane</location>
        <topology evidence="1">Multi-pass membrane protein</topology>
    </subcellularLocation>
</comment>
<sequence>MSTAHIVVTLVAAAMTGFSAASVFLRAKWVVEPMADYGIPMAWLPWLGAAKAAGALGLVAGLFLPVVGAAAGIGLVLYFAGAVVAVVRARWYAHIPFPLVYAAPVVGALALGLAA</sequence>
<dbReference type="OrthoDB" id="2629817at2"/>
<keyword evidence="2 5" id="KW-0812">Transmembrane</keyword>
<reference evidence="6 7" key="1">
    <citation type="submission" date="2017-05" db="EMBL/GenBank/DDBJ databases">
        <title>Streptomyces alboflavus Genome sequencing and assembly.</title>
        <authorList>
            <person name="Wang Y."/>
            <person name="Du B."/>
            <person name="Ding Y."/>
            <person name="Liu H."/>
            <person name="Hou Q."/>
            <person name="Liu K."/>
            <person name="Wang C."/>
            <person name="Yao L."/>
        </authorList>
    </citation>
    <scope>NUCLEOTIDE SEQUENCE [LARGE SCALE GENOMIC DNA]</scope>
    <source>
        <strain evidence="6 7">MDJK44</strain>
    </source>
</reference>
<dbReference type="GO" id="GO:0016020">
    <property type="term" value="C:membrane"/>
    <property type="evidence" value="ECO:0007669"/>
    <property type="project" value="UniProtKB-SubCell"/>
</dbReference>
<dbReference type="Proteomes" id="UP000195880">
    <property type="component" value="Chromosome"/>
</dbReference>
<keyword evidence="3 5" id="KW-1133">Transmembrane helix</keyword>
<evidence type="ECO:0000256" key="3">
    <source>
        <dbReference type="ARBA" id="ARBA00022989"/>
    </source>
</evidence>
<dbReference type="EMBL" id="CP021748">
    <property type="protein sequence ID" value="ARX84957.1"/>
    <property type="molecule type" value="Genomic_DNA"/>
</dbReference>
<dbReference type="InterPro" id="IPR032808">
    <property type="entry name" value="DoxX"/>
</dbReference>
<evidence type="ECO:0000256" key="2">
    <source>
        <dbReference type="ARBA" id="ARBA00022692"/>
    </source>
</evidence>
<name>A0A1Z1WEU6_9ACTN</name>
<feature type="transmembrane region" description="Helical" evidence="5">
    <location>
        <begin position="44"/>
        <end position="64"/>
    </location>
</feature>
<dbReference type="KEGG" id="salf:SMD44_04415"/>